<dbReference type="EMBL" id="VSRR010000526">
    <property type="protein sequence ID" value="MPC16690.1"/>
    <property type="molecule type" value="Genomic_DNA"/>
</dbReference>
<dbReference type="OrthoDB" id="10252328at2759"/>
<feature type="compositionally biased region" description="Acidic residues" evidence="1">
    <location>
        <begin position="640"/>
        <end position="652"/>
    </location>
</feature>
<evidence type="ECO:0000313" key="3">
    <source>
        <dbReference type="Proteomes" id="UP000324222"/>
    </source>
</evidence>
<feature type="region of interest" description="Disordered" evidence="1">
    <location>
        <begin position="554"/>
        <end position="593"/>
    </location>
</feature>
<feature type="compositionally biased region" description="Polar residues" evidence="1">
    <location>
        <begin position="97"/>
        <end position="131"/>
    </location>
</feature>
<feature type="region of interest" description="Disordered" evidence="1">
    <location>
        <begin position="1"/>
        <end position="187"/>
    </location>
</feature>
<reference evidence="2 3" key="1">
    <citation type="submission" date="2019-05" db="EMBL/GenBank/DDBJ databases">
        <title>Another draft genome of Portunus trituberculatus and its Hox gene families provides insights of decapod evolution.</title>
        <authorList>
            <person name="Jeong J.-H."/>
            <person name="Song I."/>
            <person name="Kim S."/>
            <person name="Choi T."/>
            <person name="Kim D."/>
            <person name="Ryu S."/>
            <person name="Kim W."/>
        </authorList>
    </citation>
    <scope>NUCLEOTIDE SEQUENCE [LARGE SCALE GENOMIC DNA]</scope>
    <source>
        <tissue evidence="2">Muscle</tissue>
    </source>
</reference>
<feature type="region of interest" description="Disordered" evidence="1">
    <location>
        <begin position="344"/>
        <end position="404"/>
    </location>
</feature>
<feature type="compositionally biased region" description="Basic and acidic residues" evidence="1">
    <location>
        <begin position="139"/>
        <end position="160"/>
    </location>
</feature>
<feature type="compositionally biased region" description="Low complexity" evidence="1">
    <location>
        <begin position="162"/>
        <end position="174"/>
    </location>
</feature>
<feature type="region of interest" description="Disordered" evidence="1">
    <location>
        <begin position="632"/>
        <end position="678"/>
    </location>
</feature>
<feature type="compositionally biased region" description="Basic and acidic residues" evidence="1">
    <location>
        <begin position="51"/>
        <end position="70"/>
    </location>
</feature>
<feature type="compositionally biased region" description="Basic and acidic residues" evidence="1">
    <location>
        <begin position="363"/>
        <end position="394"/>
    </location>
</feature>
<sequence length="844" mass="92855">MADFVETDSPLPTPTLERKFIGARQDPKSTPPFVRKGCFRRKGGGKAEGSSQKRDGRTKEKSSRKDHDKGGVVATSYRKLCHTLSSGRMNAKESHSAAVTSQESRPSPTVTHHVISTNGSVVTTPTHTIAQTVALHTKTPPDRSSGKGGEKQRSSGEKPVRRAVPAVPARSSAAQQENSDEEEKAEENNVVCLSFKKISDTDTQFETNMTQRSVPDCAGQDSARNDIMHTQTKCSGAAAKEGDEGKDGGQAAVRSVRPTGWAEPLFRPEGSPSGRLRNKSAVAEEHIGIILRRQPGRSSDRKIPNTPERTVAVLRRGSLQDRCFMRWSTFTDFDFESTPTYFESSETCAEEKIEASPSRTRRKDVSSRCHRNTDESPHRREETSHKTPEVRKPDSSPLNQPALGGEASLADAVGSKDTPQQREVALKKALMKLGAEFGKKSEKSIFDNLVSICSETMASSMRHCQAESPNDAPGKMTDVGREQAALLFGGIVKEFVARLPSDVDQIRTSLLTDPLASENLSGPYYSPSQEPTDTLKVMQEAIEKACDGLLATNVPEVPEEPPQAAPDSQAPETTDTGAPVRRDDTKTNTFVFPSFAKMEESKVLSRRGSMDRRASLDLQEFSRVRLSKTGKIEVVNDGSGTDDDLDREDETQDSPRPPDDPPPASDTPPVTKRRPSLTERLSQWRLSWSFKNNPLPPQPLPVRSESLKLRAQQRRGSVPDFPSRRFSFSGTFNDLHRSYQNQQESSITEAPPALKGKAFLEQPTSAAANRRRGSVASCLTLAPPQADSVYARRASFDDRLKKSAKESVDKASDAFSYFLDYPVLHQGKWALRHPHSLYLHVPTP</sequence>
<organism evidence="2 3">
    <name type="scientific">Portunus trituberculatus</name>
    <name type="common">Swimming crab</name>
    <name type="synonym">Neptunus trituberculatus</name>
    <dbReference type="NCBI Taxonomy" id="210409"/>
    <lineage>
        <taxon>Eukaryota</taxon>
        <taxon>Metazoa</taxon>
        <taxon>Ecdysozoa</taxon>
        <taxon>Arthropoda</taxon>
        <taxon>Crustacea</taxon>
        <taxon>Multicrustacea</taxon>
        <taxon>Malacostraca</taxon>
        <taxon>Eumalacostraca</taxon>
        <taxon>Eucarida</taxon>
        <taxon>Decapoda</taxon>
        <taxon>Pleocyemata</taxon>
        <taxon>Brachyura</taxon>
        <taxon>Eubrachyura</taxon>
        <taxon>Portunoidea</taxon>
        <taxon>Portunidae</taxon>
        <taxon>Portuninae</taxon>
        <taxon>Portunus</taxon>
    </lineage>
</organism>
<evidence type="ECO:0000256" key="1">
    <source>
        <dbReference type="SAM" id="MobiDB-lite"/>
    </source>
</evidence>
<proteinExistence type="predicted"/>
<evidence type="ECO:0000313" key="2">
    <source>
        <dbReference type="EMBL" id="MPC16690.1"/>
    </source>
</evidence>
<dbReference type="AlphaFoldDB" id="A0A5B7D602"/>
<gene>
    <name evidence="2" type="ORF">E2C01_009520</name>
</gene>
<name>A0A5B7D602_PORTR</name>
<accession>A0A5B7D602</accession>
<dbReference type="Proteomes" id="UP000324222">
    <property type="component" value="Unassembled WGS sequence"/>
</dbReference>
<protein>
    <submittedName>
        <fullName evidence="2">Uncharacterized protein</fullName>
    </submittedName>
</protein>
<comment type="caution">
    <text evidence="2">The sequence shown here is derived from an EMBL/GenBank/DDBJ whole genome shotgun (WGS) entry which is preliminary data.</text>
</comment>
<keyword evidence="3" id="KW-1185">Reference proteome</keyword>